<dbReference type="InterPro" id="IPR051686">
    <property type="entry name" value="Lipoprotein_DolP"/>
</dbReference>
<evidence type="ECO:0000256" key="5">
    <source>
        <dbReference type="ARBA" id="ARBA00070588"/>
    </source>
</evidence>
<reference evidence="8" key="2">
    <citation type="journal article" date="2021" name="Int. J. Syst. Evol. Microbiol.">
        <title>Geomonas silvestris sp. nov., Geomonas paludis sp. nov. and Geomonas limicola sp. nov., isolated from terrestrial environments, and emended description of the genus Geomonas.</title>
        <authorList>
            <person name="Itoh H."/>
            <person name="Xu Z."/>
            <person name="Masuda Y."/>
            <person name="Ushijima N."/>
            <person name="Hayakawa C."/>
            <person name="Shiratori Y."/>
            <person name="Senoo K."/>
        </authorList>
    </citation>
    <scope>NUCLEOTIDE SEQUENCE</scope>
    <source>
        <strain evidence="8">Red736</strain>
    </source>
</reference>
<evidence type="ECO:0000259" key="7">
    <source>
        <dbReference type="PROSITE" id="PS50914"/>
    </source>
</evidence>
<reference evidence="9" key="3">
    <citation type="submission" date="2022-04" db="EMBL/GenBank/DDBJ databases">
        <authorList>
            <person name="Liu G."/>
        </authorList>
    </citation>
    <scope>NUCLEOTIDE SEQUENCE</scope>
    <source>
        <strain evidence="9">RG22</strain>
    </source>
</reference>
<comment type="subcellular location">
    <subcellularLocation>
        <location evidence="1">Periplasm</location>
    </subcellularLocation>
</comment>
<dbReference type="PROSITE" id="PS50914">
    <property type="entry name" value="BON"/>
    <property type="match status" value="1"/>
</dbReference>
<dbReference type="InterPro" id="IPR014004">
    <property type="entry name" value="Transpt-assoc_nodulatn_dom_bac"/>
</dbReference>
<keyword evidence="2 6" id="KW-0732">Signal</keyword>
<dbReference type="SMART" id="SM00749">
    <property type="entry name" value="BON"/>
    <property type="match status" value="1"/>
</dbReference>
<evidence type="ECO:0000313" key="9">
    <source>
        <dbReference type="EMBL" id="UPU37685.1"/>
    </source>
</evidence>
<dbReference type="Pfam" id="PF04972">
    <property type="entry name" value="BON"/>
    <property type="match status" value="1"/>
</dbReference>
<dbReference type="InterPro" id="IPR007055">
    <property type="entry name" value="BON_dom"/>
</dbReference>
<gene>
    <name evidence="8" type="ORF">GMPD_16980</name>
    <name evidence="9" type="ORF">M1B72_08255</name>
</gene>
<evidence type="ECO:0000256" key="6">
    <source>
        <dbReference type="SAM" id="SignalP"/>
    </source>
</evidence>
<feature type="domain" description="BON" evidence="7">
    <location>
        <begin position="39"/>
        <end position="106"/>
    </location>
</feature>
<name>A0A6V8MWZ4_9BACT</name>
<evidence type="ECO:0000313" key="11">
    <source>
        <dbReference type="Proteomes" id="UP000831485"/>
    </source>
</evidence>
<dbReference type="PANTHER" id="PTHR34606">
    <property type="entry name" value="BON DOMAIN-CONTAINING PROTEIN"/>
    <property type="match status" value="1"/>
</dbReference>
<keyword evidence="3" id="KW-0677">Repeat</keyword>
<accession>A0A6V8MWZ4</accession>
<evidence type="ECO:0000313" key="10">
    <source>
        <dbReference type="Proteomes" id="UP000568888"/>
    </source>
</evidence>
<keyword evidence="4" id="KW-0574">Periplasm</keyword>
<evidence type="ECO:0000313" key="8">
    <source>
        <dbReference type="EMBL" id="GFO63779.1"/>
    </source>
</evidence>
<dbReference type="Proteomes" id="UP000568888">
    <property type="component" value="Unassembled WGS sequence"/>
</dbReference>
<dbReference type="RefSeq" id="WP_183346613.1">
    <property type="nucleotide sequence ID" value="NZ_BLXY01000002.1"/>
</dbReference>
<proteinExistence type="predicted"/>
<feature type="chain" id="PRO_5028135999" description="Osmotically-inducible protein Y" evidence="6">
    <location>
        <begin position="22"/>
        <end position="106"/>
    </location>
</feature>
<dbReference type="GO" id="GO:0042597">
    <property type="term" value="C:periplasmic space"/>
    <property type="evidence" value="ECO:0007669"/>
    <property type="project" value="UniProtKB-SubCell"/>
</dbReference>
<dbReference type="EMBL" id="CP096574">
    <property type="protein sequence ID" value="UPU37685.1"/>
    <property type="molecule type" value="Genomic_DNA"/>
</dbReference>
<protein>
    <recommendedName>
        <fullName evidence="5">Osmotically-inducible protein Y</fullName>
    </recommendedName>
</protein>
<dbReference type="Gene3D" id="3.30.1340.30">
    <property type="match status" value="1"/>
</dbReference>
<sequence length="106" mass="11423">MGKAKRIVMVLVSACLLTSLAGCSHTHTTKHETAGEYVDDSVITTRVKAAIFDELALKTFQINVTTYQGVVQLSGFVDSAENARRAGEIARGVKGVKEVKNDLITK</sequence>
<keyword evidence="11" id="KW-1185">Reference proteome</keyword>
<dbReference type="Proteomes" id="UP000831485">
    <property type="component" value="Chromosome"/>
</dbReference>
<evidence type="ECO:0000256" key="3">
    <source>
        <dbReference type="ARBA" id="ARBA00022737"/>
    </source>
</evidence>
<reference evidence="10" key="1">
    <citation type="submission" date="2020-06" db="EMBL/GenBank/DDBJ databases">
        <title>Draft genomic sequecing of Geomonas sp. Red736.</title>
        <authorList>
            <person name="Itoh H."/>
            <person name="Xu Z.X."/>
            <person name="Ushijima N."/>
            <person name="Masuda Y."/>
            <person name="Shiratori Y."/>
            <person name="Senoo K."/>
        </authorList>
    </citation>
    <scope>NUCLEOTIDE SEQUENCE [LARGE SCALE GENOMIC DNA]</scope>
    <source>
        <strain evidence="10">Red736</strain>
    </source>
</reference>
<evidence type="ECO:0000256" key="4">
    <source>
        <dbReference type="ARBA" id="ARBA00022764"/>
    </source>
</evidence>
<dbReference type="EMBL" id="BLXY01000002">
    <property type="protein sequence ID" value="GFO63779.1"/>
    <property type="molecule type" value="Genomic_DNA"/>
</dbReference>
<organism evidence="8 10">
    <name type="scientific">Geomonas paludis</name>
    <dbReference type="NCBI Taxonomy" id="2740185"/>
    <lineage>
        <taxon>Bacteria</taxon>
        <taxon>Pseudomonadati</taxon>
        <taxon>Thermodesulfobacteriota</taxon>
        <taxon>Desulfuromonadia</taxon>
        <taxon>Geobacterales</taxon>
        <taxon>Geobacteraceae</taxon>
        <taxon>Geomonas</taxon>
    </lineage>
</organism>
<evidence type="ECO:0000256" key="2">
    <source>
        <dbReference type="ARBA" id="ARBA00022729"/>
    </source>
</evidence>
<dbReference type="FunFam" id="3.30.1340.30:FF:000001">
    <property type="entry name" value="Molecular chaperone OsmY"/>
    <property type="match status" value="1"/>
</dbReference>
<dbReference type="PANTHER" id="PTHR34606:SF16">
    <property type="entry name" value="BON DOMAIN-CONTAINING PROTEIN"/>
    <property type="match status" value="1"/>
</dbReference>
<feature type="signal peptide" evidence="6">
    <location>
        <begin position="1"/>
        <end position="21"/>
    </location>
</feature>
<evidence type="ECO:0000256" key="1">
    <source>
        <dbReference type="ARBA" id="ARBA00004418"/>
    </source>
</evidence>
<dbReference type="AlphaFoldDB" id="A0A6V8MWZ4"/>
<dbReference type="PROSITE" id="PS51257">
    <property type="entry name" value="PROKAR_LIPOPROTEIN"/>
    <property type="match status" value="1"/>
</dbReference>